<reference evidence="4 5" key="1">
    <citation type="submission" date="2019-02" db="EMBL/GenBank/DDBJ databases">
        <title>Deep-cultivation of Planctomycetes and their phenomic and genomic characterization uncovers novel biology.</title>
        <authorList>
            <person name="Wiegand S."/>
            <person name="Jogler M."/>
            <person name="Boedeker C."/>
            <person name="Pinto D."/>
            <person name="Vollmers J."/>
            <person name="Rivas-Marin E."/>
            <person name="Kohn T."/>
            <person name="Peeters S.H."/>
            <person name="Heuer A."/>
            <person name="Rast P."/>
            <person name="Oberbeckmann S."/>
            <person name="Bunk B."/>
            <person name="Jeske O."/>
            <person name="Meyerdierks A."/>
            <person name="Storesund J.E."/>
            <person name="Kallscheuer N."/>
            <person name="Luecker S."/>
            <person name="Lage O.M."/>
            <person name="Pohl T."/>
            <person name="Merkel B.J."/>
            <person name="Hornburger P."/>
            <person name="Mueller R.-W."/>
            <person name="Bruemmer F."/>
            <person name="Labrenz M."/>
            <person name="Spormann A.M."/>
            <person name="Op den Camp H."/>
            <person name="Overmann J."/>
            <person name="Amann R."/>
            <person name="Jetten M.S.M."/>
            <person name="Mascher T."/>
            <person name="Medema M.H."/>
            <person name="Devos D.P."/>
            <person name="Kaster A.-K."/>
            <person name="Ovreas L."/>
            <person name="Rohde M."/>
            <person name="Galperin M.Y."/>
            <person name="Jogler C."/>
        </authorList>
    </citation>
    <scope>NUCLEOTIDE SEQUENCE [LARGE SCALE GENOMIC DNA]</scope>
    <source>
        <strain evidence="4 5">Pan189</strain>
    </source>
</reference>
<dbReference type="Pfam" id="PF00107">
    <property type="entry name" value="ADH_zinc_N"/>
    <property type="match status" value="1"/>
</dbReference>
<dbReference type="GO" id="GO:0016491">
    <property type="term" value="F:oxidoreductase activity"/>
    <property type="evidence" value="ECO:0007669"/>
    <property type="project" value="UniProtKB-KW"/>
</dbReference>
<accession>A0A517R5T1</accession>
<proteinExistence type="predicted"/>
<keyword evidence="5" id="KW-1185">Reference proteome</keyword>
<dbReference type="Pfam" id="PF08240">
    <property type="entry name" value="ADH_N"/>
    <property type="match status" value="1"/>
</dbReference>
<dbReference type="AlphaFoldDB" id="A0A517R5T1"/>
<dbReference type="Proteomes" id="UP000317318">
    <property type="component" value="Chromosome"/>
</dbReference>
<dbReference type="CDD" id="cd08261">
    <property type="entry name" value="Zn_ADH7"/>
    <property type="match status" value="1"/>
</dbReference>
<keyword evidence="1 4" id="KW-0560">Oxidoreductase</keyword>
<dbReference type="EMBL" id="CP036268">
    <property type="protein sequence ID" value="QDT39266.1"/>
    <property type="molecule type" value="Genomic_DNA"/>
</dbReference>
<dbReference type="InterPro" id="IPR013154">
    <property type="entry name" value="ADH-like_N"/>
</dbReference>
<evidence type="ECO:0000313" key="4">
    <source>
        <dbReference type="EMBL" id="QDT39266.1"/>
    </source>
</evidence>
<dbReference type="InterPro" id="IPR011032">
    <property type="entry name" value="GroES-like_sf"/>
</dbReference>
<gene>
    <name evidence="4" type="primary">yjjN</name>
    <name evidence="4" type="ORF">Pan189_36700</name>
</gene>
<evidence type="ECO:0000259" key="2">
    <source>
        <dbReference type="Pfam" id="PF00107"/>
    </source>
</evidence>
<dbReference type="InterPro" id="IPR013149">
    <property type="entry name" value="ADH-like_C"/>
</dbReference>
<dbReference type="Gene3D" id="3.90.180.10">
    <property type="entry name" value="Medium-chain alcohol dehydrogenases, catalytic domain"/>
    <property type="match status" value="1"/>
</dbReference>
<feature type="domain" description="Alcohol dehydrogenase-like N-terminal" evidence="3">
    <location>
        <begin position="27"/>
        <end position="132"/>
    </location>
</feature>
<dbReference type="PANTHER" id="PTHR43401:SF2">
    <property type="entry name" value="L-THREONINE 3-DEHYDROGENASE"/>
    <property type="match status" value="1"/>
</dbReference>
<dbReference type="SUPFAM" id="SSF51735">
    <property type="entry name" value="NAD(P)-binding Rossmann-fold domains"/>
    <property type="match status" value="1"/>
</dbReference>
<dbReference type="SUPFAM" id="SSF50129">
    <property type="entry name" value="GroES-like"/>
    <property type="match status" value="1"/>
</dbReference>
<sequence length="343" mass="37797">MIRGIRLEEPERFEYVELDDPTSPPEGYAQVRTHLMGICGSDVSGFLGKMPFFRYPRVPGHELGVEVLEVGPGVDNIAPGDRCSIEPYMNCGRCFACRRGNGNCCENLEVIGVMADGGLRERFNVRADKLHPSKLLSYEQLALVETLAIGCHAVDRGECKEGEHVLVIGAGPIGLATLEFVRLTGAKITVMDLVQSRLDFCKERYGVENTILFTGDESDLEHALEITGGDKFAIAIDATGNHKSMSGALQFVAHTGTLVYVGITNGEVSFPHPAMHRPEMNLKGSRNALPRDFTRIIKLIEVGTIDTGPWITHRTTFDRFRDDFPAYTRPETGVIKAMVEVQT</sequence>
<dbReference type="EC" id="1.1.1.-" evidence="4"/>
<name>A0A517R5T1_9PLAN</name>
<evidence type="ECO:0000313" key="5">
    <source>
        <dbReference type="Proteomes" id="UP000317318"/>
    </source>
</evidence>
<protein>
    <submittedName>
        <fullName evidence="4">L-galactonate oxidoreductase</fullName>
        <ecNumber evidence="4">1.1.1.-</ecNumber>
    </submittedName>
</protein>
<evidence type="ECO:0000256" key="1">
    <source>
        <dbReference type="ARBA" id="ARBA00023002"/>
    </source>
</evidence>
<dbReference type="InterPro" id="IPR050129">
    <property type="entry name" value="Zn_alcohol_dh"/>
</dbReference>
<dbReference type="KEGG" id="svp:Pan189_36700"/>
<dbReference type="PANTHER" id="PTHR43401">
    <property type="entry name" value="L-THREONINE 3-DEHYDROGENASE"/>
    <property type="match status" value="1"/>
</dbReference>
<evidence type="ECO:0000259" key="3">
    <source>
        <dbReference type="Pfam" id="PF08240"/>
    </source>
</evidence>
<dbReference type="Gene3D" id="3.40.50.720">
    <property type="entry name" value="NAD(P)-binding Rossmann-like Domain"/>
    <property type="match status" value="1"/>
</dbReference>
<organism evidence="4 5">
    <name type="scientific">Stratiformator vulcanicus</name>
    <dbReference type="NCBI Taxonomy" id="2527980"/>
    <lineage>
        <taxon>Bacteria</taxon>
        <taxon>Pseudomonadati</taxon>
        <taxon>Planctomycetota</taxon>
        <taxon>Planctomycetia</taxon>
        <taxon>Planctomycetales</taxon>
        <taxon>Planctomycetaceae</taxon>
        <taxon>Stratiformator</taxon>
    </lineage>
</organism>
<dbReference type="InterPro" id="IPR036291">
    <property type="entry name" value="NAD(P)-bd_dom_sf"/>
</dbReference>
<feature type="domain" description="Alcohol dehydrogenase-like C-terminal" evidence="2">
    <location>
        <begin position="172"/>
        <end position="300"/>
    </location>
</feature>